<sequence length="49" mass="5823">MLSLFADCLLVASRLPSPDARRRATLERKREDEEWLMQRRAGRFDATMR</sequence>
<dbReference type="EMBL" id="JAAIVJ010000002">
    <property type="protein sequence ID" value="NEY89713.1"/>
    <property type="molecule type" value="Genomic_DNA"/>
</dbReference>
<keyword evidence="2" id="KW-1185">Reference proteome</keyword>
<proteinExistence type="predicted"/>
<reference evidence="1 2" key="1">
    <citation type="submission" date="2020-02" db="EMBL/GenBank/DDBJ databases">
        <authorList>
            <person name="Chen W.-M."/>
        </authorList>
    </citation>
    <scope>NUCLEOTIDE SEQUENCE [LARGE SCALE GENOMIC DNA]</scope>
    <source>
        <strain evidence="1 2">KMS-5</strain>
    </source>
</reference>
<evidence type="ECO:0000313" key="1">
    <source>
        <dbReference type="EMBL" id="NEY89713.1"/>
    </source>
</evidence>
<name>A0A6M0QSU4_9RHOB</name>
<organism evidence="1 2">
    <name type="scientific">Tabrizicola oligotrophica</name>
    <dbReference type="NCBI Taxonomy" id="2710650"/>
    <lineage>
        <taxon>Bacteria</taxon>
        <taxon>Pseudomonadati</taxon>
        <taxon>Pseudomonadota</taxon>
        <taxon>Alphaproteobacteria</taxon>
        <taxon>Rhodobacterales</taxon>
        <taxon>Paracoccaceae</taxon>
        <taxon>Tabrizicola</taxon>
    </lineage>
</organism>
<comment type="caution">
    <text evidence="1">The sequence shown here is derived from an EMBL/GenBank/DDBJ whole genome shotgun (WGS) entry which is preliminary data.</text>
</comment>
<evidence type="ECO:0000313" key="2">
    <source>
        <dbReference type="Proteomes" id="UP000477782"/>
    </source>
</evidence>
<dbReference type="Proteomes" id="UP000477782">
    <property type="component" value="Unassembled WGS sequence"/>
</dbReference>
<protein>
    <submittedName>
        <fullName evidence="1">Uncharacterized protein</fullName>
    </submittedName>
</protein>
<dbReference type="RefSeq" id="WP_164623753.1">
    <property type="nucleotide sequence ID" value="NZ_JAAIVJ010000002.1"/>
</dbReference>
<gene>
    <name evidence="1" type="ORF">G4Z14_05325</name>
</gene>
<accession>A0A6M0QSU4</accession>
<dbReference type="AlphaFoldDB" id="A0A6M0QSU4"/>